<dbReference type="FunFam" id="3.30.50.10:FF:000007">
    <property type="entry name" value="Nitrogen regulatory AreA, N-terminal"/>
    <property type="match status" value="1"/>
</dbReference>
<feature type="region of interest" description="Disordered" evidence="7">
    <location>
        <begin position="306"/>
        <end position="375"/>
    </location>
</feature>
<evidence type="ECO:0000313" key="9">
    <source>
        <dbReference type="EMBL" id="WFD38039.1"/>
    </source>
</evidence>
<comment type="subcellular location">
    <subcellularLocation>
        <location evidence="1">Nucleus</location>
    </subcellularLocation>
</comment>
<evidence type="ECO:0000256" key="7">
    <source>
        <dbReference type="SAM" id="MobiDB-lite"/>
    </source>
</evidence>
<name>A0AAF0J9W8_9BASI</name>
<evidence type="ECO:0000256" key="3">
    <source>
        <dbReference type="ARBA" id="ARBA00022771"/>
    </source>
</evidence>
<evidence type="ECO:0000313" key="10">
    <source>
        <dbReference type="Proteomes" id="UP001217754"/>
    </source>
</evidence>
<dbReference type="PRINTS" id="PR00619">
    <property type="entry name" value="GATAZNFINGER"/>
</dbReference>
<gene>
    <name evidence="9" type="primary">SFU1</name>
    <name evidence="9" type="ORF">MJAP1_000987</name>
</gene>
<dbReference type="GO" id="GO:0000981">
    <property type="term" value="F:DNA-binding transcription factor activity, RNA polymerase II-specific"/>
    <property type="evidence" value="ECO:0007669"/>
    <property type="project" value="TreeGrafter"/>
</dbReference>
<dbReference type="Pfam" id="PF00320">
    <property type="entry name" value="GATA"/>
    <property type="match status" value="1"/>
</dbReference>
<dbReference type="RefSeq" id="XP_060120936.1">
    <property type="nucleotide sequence ID" value="XM_060264953.1"/>
</dbReference>
<evidence type="ECO:0000256" key="4">
    <source>
        <dbReference type="ARBA" id="ARBA00022833"/>
    </source>
</evidence>
<feature type="compositionally biased region" description="Low complexity" evidence="7">
    <location>
        <begin position="253"/>
        <end position="276"/>
    </location>
</feature>
<evidence type="ECO:0000256" key="1">
    <source>
        <dbReference type="ARBA" id="ARBA00004123"/>
    </source>
</evidence>
<feature type="region of interest" description="Disordered" evidence="7">
    <location>
        <begin position="460"/>
        <end position="539"/>
    </location>
</feature>
<dbReference type="InterPro" id="IPR039355">
    <property type="entry name" value="Transcription_factor_GATA"/>
</dbReference>
<evidence type="ECO:0000256" key="6">
    <source>
        <dbReference type="PROSITE-ProRule" id="PRU00094"/>
    </source>
</evidence>
<dbReference type="SUPFAM" id="SSF57716">
    <property type="entry name" value="Glucocorticoid receptor-like (DNA-binding domain)"/>
    <property type="match status" value="1"/>
</dbReference>
<feature type="compositionally biased region" description="Basic and acidic residues" evidence="7">
    <location>
        <begin position="37"/>
        <end position="52"/>
    </location>
</feature>
<feature type="region of interest" description="Disordered" evidence="7">
    <location>
        <begin position="1"/>
        <end position="98"/>
    </location>
</feature>
<keyword evidence="2" id="KW-0479">Metal-binding</keyword>
<feature type="compositionally biased region" description="Low complexity" evidence="7">
    <location>
        <begin position="164"/>
        <end position="175"/>
    </location>
</feature>
<dbReference type="GO" id="GO:0000122">
    <property type="term" value="P:negative regulation of transcription by RNA polymerase II"/>
    <property type="evidence" value="ECO:0007669"/>
    <property type="project" value="TreeGrafter"/>
</dbReference>
<dbReference type="AlphaFoldDB" id="A0AAF0J9W8"/>
<dbReference type="PROSITE" id="PS50114">
    <property type="entry name" value="GATA_ZN_FINGER_2"/>
    <property type="match status" value="1"/>
</dbReference>
<feature type="region of interest" description="Disordered" evidence="7">
    <location>
        <begin position="241"/>
        <end position="281"/>
    </location>
</feature>
<dbReference type="GO" id="GO:0008270">
    <property type="term" value="F:zinc ion binding"/>
    <property type="evidence" value="ECO:0007669"/>
    <property type="project" value="UniProtKB-KW"/>
</dbReference>
<feature type="domain" description="GATA-type" evidence="8">
    <location>
        <begin position="185"/>
        <end position="238"/>
    </location>
</feature>
<dbReference type="PANTHER" id="PTHR10071">
    <property type="entry name" value="TRANSCRIPTION FACTOR GATA FAMILY MEMBER"/>
    <property type="match status" value="1"/>
</dbReference>
<dbReference type="GO" id="GO:0005634">
    <property type="term" value="C:nucleus"/>
    <property type="evidence" value="ECO:0007669"/>
    <property type="project" value="UniProtKB-SubCell"/>
</dbReference>
<dbReference type="GO" id="GO:0000978">
    <property type="term" value="F:RNA polymerase II cis-regulatory region sequence-specific DNA binding"/>
    <property type="evidence" value="ECO:0007669"/>
    <property type="project" value="TreeGrafter"/>
</dbReference>
<keyword evidence="5" id="KW-0539">Nucleus</keyword>
<feature type="region of interest" description="Disordered" evidence="7">
    <location>
        <begin position="147"/>
        <end position="180"/>
    </location>
</feature>
<keyword evidence="3 6" id="KW-0863">Zinc-finger</keyword>
<reference evidence="9" key="1">
    <citation type="submission" date="2023-03" db="EMBL/GenBank/DDBJ databases">
        <title>Mating type loci evolution in Malassezia.</title>
        <authorList>
            <person name="Coelho M.A."/>
        </authorList>
    </citation>
    <scope>NUCLEOTIDE SEQUENCE</scope>
    <source>
        <strain evidence="9">CBS 9431</strain>
    </source>
</reference>
<feature type="compositionally biased region" description="Basic and acidic residues" evidence="7">
    <location>
        <begin position="478"/>
        <end position="500"/>
    </location>
</feature>
<evidence type="ECO:0000256" key="2">
    <source>
        <dbReference type="ARBA" id="ARBA00022723"/>
    </source>
</evidence>
<feature type="compositionally biased region" description="Basic and acidic residues" evidence="7">
    <location>
        <begin position="510"/>
        <end position="519"/>
    </location>
</feature>
<organism evidence="9 10">
    <name type="scientific">Malassezia japonica</name>
    <dbReference type="NCBI Taxonomy" id="223818"/>
    <lineage>
        <taxon>Eukaryota</taxon>
        <taxon>Fungi</taxon>
        <taxon>Dikarya</taxon>
        <taxon>Basidiomycota</taxon>
        <taxon>Ustilaginomycotina</taxon>
        <taxon>Malasseziomycetes</taxon>
        <taxon>Malasseziales</taxon>
        <taxon>Malasseziaceae</taxon>
        <taxon>Malassezia</taxon>
    </lineage>
</organism>
<dbReference type="CDD" id="cd00202">
    <property type="entry name" value="ZnF_GATA"/>
    <property type="match status" value="1"/>
</dbReference>
<accession>A0AAF0J9W8</accession>
<keyword evidence="10" id="KW-1185">Reference proteome</keyword>
<protein>
    <submittedName>
        <fullName evidence="9">GATA type transcriptional activator of nitrogen-regulated proteins</fullName>
    </submittedName>
</protein>
<dbReference type="PANTHER" id="PTHR10071:SF281">
    <property type="entry name" value="BOX A-BINDING FACTOR-RELATED"/>
    <property type="match status" value="1"/>
</dbReference>
<sequence>MSQRYDIPSKSDYPQEGDALSPIVQSNGHEAVAIQRPSHDKRAPIWSHDVKKYQSSASSEDGSPPAHSEEPPLKKRHHSPSTTKEPTGKCSGATDHPPAGSCPGDGLCNGMGGTSSCNGCPTYNNVMTQSASSDDAAMADAVATDAVATETSAGTPTSPPPAAAAPGKSAGTASPEKQDANARPAIEALRCANCQTTTTPLWRRDEDGNNICNACGLYHKLHGTHRPIGMRKTVIKRRKRLMGGTSNGNGNQSATPAPNARAAPATSSSAPPAVRAKAQCADDANVYARAERDREAAMVLMEVGTTRWGKPPRPEPPSVRPMSASPAFTARMDTPNTPPFSMSSEMDDSAHGKHGDAWSYGSAAGPSMHAERRTPPDADYASAMAHDARVSGHTSMGMHSRMHPVSSSYAPGAIPYGNPVRLSELERLRDDLYMARSRIDELLERAELALGDVRRARYAPPRMRATPPPEMGMSNSKGESEAHHAARVRADVPYDRRETRPTYSPAMMAEQKHPSDVPDLRATSGAHSPVWRAREPRMQ</sequence>
<dbReference type="GO" id="GO:0045944">
    <property type="term" value="P:positive regulation of transcription by RNA polymerase II"/>
    <property type="evidence" value="ECO:0007669"/>
    <property type="project" value="TreeGrafter"/>
</dbReference>
<feature type="compositionally biased region" description="Low complexity" evidence="7">
    <location>
        <begin position="147"/>
        <end position="156"/>
    </location>
</feature>
<dbReference type="InterPro" id="IPR000679">
    <property type="entry name" value="Znf_GATA"/>
</dbReference>
<evidence type="ECO:0000256" key="5">
    <source>
        <dbReference type="ARBA" id="ARBA00023242"/>
    </source>
</evidence>
<evidence type="ECO:0000259" key="8">
    <source>
        <dbReference type="PROSITE" id="PS50114"/>
    </source>
</evidence>
<dbReference type="EMBL" id="CP119958">
    <property type="protein sequence ID" value="WFD38039.1"/>
    <property type="molecule type" value="Genomic_DNA"/>
</dbReference>
<dbReference type="Proteomes" id="UP001217754">
    <property type="component" value="Chromosome 1"/>
</dbReference>
<dbReference type="GeneID" id="85224636"/>
<keyword evidence="4" id="KW-0862">Zinc</keyword>
<dbReference type="PROSITE" id="PS00344">
    <property type="entry name" value="GATA_ZN_FINGER_1"/>
    <property type="match status" value="1"/>
</dbReference>
<proteinExistence type="predicted"/>
<dbReference type="Gene3D" id="3.30.50.10">
    <property type="entry name" value="Erythroid Transcription Factor GATA-1, subunit A"/>
    <property type="match status" value="1"/>
</dbReference>
<dbReference type="SMART" id="SM00401">
    <property type="entry name" value="ZnF_GATA"/>
    <property type="match status" value="1"/>
</dbReference>
<dbReference type="InterPro" id="IPR013088">
    <property type="entry name" value="Znf_NHR/GATA"/>
</dbReference>